<dbReference type="Proteomes" id="UP001159363">
    <property type="component" value="Chromosome 3"/>
</dbReference>
<evidence type="ECO:0000313" key="3">
    <source>
        <dbReference type="Proteomes" id="UP001159363"/>
    </source>
</evidence>
<feature type="region of interest" description="Disordered" evidence="1">
    <location>
        <begin position="734"/>
        <end position="755"/>
    </location>
</feature>
<dbReference type="EMBL" id="JARBHB010000003">
    <property type="protein sequence ID" value="KAJ8890067.1"/>
    <property type="molecule type" value="Genomic_DNA"/>
</dbReference>
<sequence>MRRVMENQELHKLWHRFATRVEKRLEEFDGDNWGIPMTHEGVLGDLCALMFFSELQSHYVDAHPSRGHCRRMRPTIVALLLRPEKKAKKKHPSGIGNSTLGMERRVGVGGPIAKGPRVSRQVAMEKCGWKTDTSDAAASANEMFLFSGVHSGLPKATEALVCSLMFLLVPHSLVVVVHVTVLSSTRMREEMCKIPEQNPPTSGIVRLDSHVRKSEATPLGIKPVLPGREARNLTPTPLYPTRSRGVAVGGVAANSAPRVRAVSSVPRIQAASSTPRIQAASREPKVQAACSVPRVQATSSTPRIQAASSTAKVQVASSAAKIQAANSTPSVQAASSTARGPGSEQHAQDPGSEQRAQSPGSVQRAQGPGNEQHAQGPGSEKRDQDPGSEQRAQVPGNEQHAQDPGSEQHAQDPGSEQRAQDPGSEKRDQDPGSEQHAQCPGSKQHGQGSRQRRPRCETRLVPSTFYNLRWTVPRPDHERKTSILIFWGRGSASDKARVPTIVIRVPFPEGVAPGFSHSGNCAGPVVGGFSRRSPVFPRPYIPALLHTHLALPSSALKTSITRASELSTNNYLLGPQEWDGHPSEPRVRGQKSEGAIRAKLIRPPSASSLLRARRAEFPSGNRAERCRWSVGFLWDISFPPPLHSDAAPYLLQSPSSALRITLLRATQISSLTHIHDTEKILLQVTRSHSCGGKCQHTSKQFTRRQWTARGLWSGGKSSGKQGRMCETSDMLRGVTNVEKRKRNRETGKERARRST</sequence>
<accession>A0ABQ9I0A8</accession>
<feature type="compositionally biased region" description="Polar residues" evidence="1">
    <location>
        <begin position="354"/>
        <end position="364"/>
    </location>
</feature>
<evidence type="ECO:0000256" key="1">
    <source>
        <dbReference type="SAM" id="MobiDB-lite"/>
    </source>
</evidence>
<feature type="region of interest" description="Disordered" evidence="1">
    <location>
        <begin position="321"/>
        <end position="458"/>
    </location>
</feature>
<gene>
    <name evidence="2" type="ORF">PR048_009574</name>
</gene>
<feature type="region of interest" description="Disordered" evidence="1">
    <location>
        <begin position="574"/>
        <end position="598"/>
    </location>
</feature>
<feature type="compositionally biased region" description="Basic and acidic residues" evidence="1">
    <location>
        <begin position="578"/>
        <end position="596"/>
    </location>
</feature>
<keyword evidence="3" id="KW-1185">Reference proteome</keyword>
<feature type="compositionally biased region" description="Polar residues" evidence="1">
    <location>
        <begin position="324"/>
        <end position="338"/>
    </location>
</feature>
<proteinExistence type="predicted"/>
<protein>
    <submittedName>
        <fullName evidence="2">Uncharacterized protein</fullName>
    </submittedName>
</protein>
<evidence type="ECO:0000313" key="2">
    <source>
        <dbReference type="EMBL" id="KAJ8890067.1"/>
    </source>
</evidence>
<organism evidence="2 3">
    <name type="scientific">Dryococelus australis</name>
    <dbReference type="NCBI Taxonomy" id="614101"/>
    <lineage>
        <taxon>Eukaryota</taxon>
        <taxon>Metazoa</taxon>
        <taxon>Ecdysozoa</taxon>
        <taxon>Arthropoda</taxon>
        <taxon>Hexapoda</taxon>
        <taxon>Insecta</taxon>
        <taxon>Pterygota</taxon>
        <taxon>Neoptera</taxon>
        <taxon>Polyneoptera</taxon>
        <taxon>Phasmatodea</taxon>
        <taxon>Verophasmatodea</taxon>
        <taxon>Anareolatae</taxon>
        <taxon>Phasmatidae</taxon>
        <taxon>Eurycanthinae</taxon>
        <taxon>Dryococelus</taxon>
    </lineage>
</organism>
<comment type="caution">
    <text evidence="2">The sequence shown here is derived from an EMBL/GenBank/DDBJ whole genome shotgun (WGS) entry which is preliminary data.</text>
</comment>
<reference evidence="2 3" key="1">
    <citation type="submission" date="2023-02" db="EMBL/GenBank/DDBJ databases">
        <title>LHISI_Scaffold_Assembly.</title>
        <authorList>
            <person name="Stuart O.P."/>
            <person name="Cleave R."/>
            <person name="Magrath M.J.L."/>
            <person name="Mikheyev A.S."/>
        </authorList>
    </citation>
    <scope>NUCLEOTIDE SEQUENCE [LARGE SCALE GENOMIC DNA]</scope>
    <source>
        <strain evidence="2">Daus_M_001</strain>
        <tissue evidence="2">Leg muscle</tissue>
    </source>
</reference>
<name>A0ABQ9I0A8_9NEOP</name>